<gene>
    <name evidence="5" type="ORF">GETHPA_15310</name>
</gene>
<keyword evidence="2" id="KW-0378">Hydrolase</keyword>
<proteinExistence type="predicted"/>
<feature type="transmembrane region" description="Helical" evidence="3">
    <location>
        <begin position="32"/>
        <end position="54"/>
    </location>
</feature>
<feature type="transmembrane region" description="Helical" evidence="3">
    <location>
        <begin position="66"/>
        <end position="88"/>
    </location>
</feature>
<dbReference type="RefSeq" id="WP_285724264.1">
    <property type="nucleotide sequence ID" value="NZ_BSDD01000002.1"/>
</dbReference>
<sequence>MGFLIAILVIGLLQFLHLQLLRLELPDRVQRWIPWVLVLLHLPVAFFAALRFVAPGTPLLPDFVRLLARMGFYFQALTVVHLFLAMVAEGTWRVWQRSEDRPEPEEGVDPSRRAFLRSAALASAGAATALAVGGEREAYGDPQITRQQLFFPDLPPGLDGLRLVQLSDLHAGPLIGPTILRRWRDLAEREKPELLLFTGDLVDSRAEELAPLLAAFRGFRPALGTFAVLGNHDYFDDPRPLWRDLEAEGIPCLENRAALVARRGSLLALVGLQDPMARNGRFMHKVFGPGPRPSEATRGLPDEAFRLCLNHRPSEWDAALAAGARLTLSGHTHGGQINLIPGVSSARLIGPYTDGLYRRDQDLLYVSRGLGVVGLPMRIQAPPELVVIELRREPDQGSKRAR</sequence>
<keyword evidence="3" id="KW-1133">Transmembrane helix</keyword>
<comment type="caution">
    <text evidence="5">The sequence shown here is derived from an EMBL/GenBank/DDBJ whole genome shotgun (WGS) entry which is preliminary data.</text>
</comment>
<dbReference type="SUPFAM" id="SSF56300">
    <property type="entry name" value="Metallo-dependent phosphatases"/>
    <property type="match status" value="1"/>
</dbReference>
<keyword evidence="3" id="KW-0812">Transmembrane</keyword>
<reference evidence="5 6" key="1">
    <citation type="journal article" date="2023" name="Antonie Van Leeuwenhoek">
        <title>Mesoterricola silvestris gen. nov., sp. nov., Mesoterricola sediminis sp. nov., Geothrix oryzae sp. nov., Geothrix edaphica sp. nov., Geothrix rubra sp. nov., and Geothrix limicola sp. nov., six novel members of Acidobacteriota isolated from soils.</title>
        <authorList>
            <person name="Itoh H."/>
            <person name="Sugisawa Y."/>
            <person name="Mise K."/>
            <person name="Xu Z."/>
            <person name="Kuniyasu M."/>
            <person name="Ushijima N."/>
            <person name="Kawano K."/>
            <person name="Kobayashi E."/>
            <person name="Shiratori Y."/>
            <person name="Masuda Y."/>
            <person name="Senoo K."/>
        </authorList>
    </citation>
    <scope>NUCLEOTIDE SEQUENCE [LARGE SCALE GENOMIC DNA]</scope>
    <source>
        <strain evidence="5 6">Red803</strain>
    </source>
</reference>
<keyword evidence="1" id="KW-0479">Metal-binding</keyword>
<dbReference type="EMBL" id="BSDD01000002">
    <property type="protein sequence ID" value="GLH69998.1"/>
    <property type="molecule type" value="Genomic_DNA"/>
</dbReference>
<evidence type="ECO:0000313" key="5">
    <source>
        <dbReference type="EMBL" id="GLH69998.1"/>
    </source>
</evidence>
<keyword evidence="6" id="KW-1185">Reference proteome</keyword>
<name>A0ABQ5Q5N2_9BACT</name>
<evidence type="ECO:0000259" key="4">
    <source>
        <dbReference type="Pfam" id="PF00149"/>
    </source>
</evidence>
<protein>
    <recommendedName>
        <fullName evidence="4">Calcineurin-like phosphoesterase domain-containing protein</fullName>
    </recommendedName>
</protein>
<keyword evidence="3" id="KW-0472">Membrane</keyword>
<dbReference type="Pfam" id="PF00149">
    <property type="entry name" value="Metallophos"/>
    <property type="match status" value="1"/>
</dbReference>
<dbReference type="PANTHER" id="PTHR31302:SF31">
    <property type="entry name" value="PHOSPHODIESTERASE YAEI"/>
    <property type="match status" value="1"/>
</dbReference>
<evidence type="ECO:0000256" key="2">
    <source>
        <dbReference type="ARBA" id="ARBA00022801"/>
    </source>
</evidence>
<dbReference type="InterPro" id="IPR029052">
    <property type="entry name" value="Metallo-depent_PP-like"/>
</dbReference>
<dbReference type="Proteomes" id="UP001165089">
    <property type="component" value="Unassembled WGS sequence"/>
</dbReference>
<feature type="domain" description="Calcineurin-like phosphoesterase" evidence="4">
    <location>
        <begin position="161"/>
        <end position="333"/>
    </location>
</feature>
<accession>A0ABQ5Q5N2</accession>
<evidence type="ECO:0000313" key="6">
    <source>
        <dbReference type="Proteomes" id="UP001165089"/>
    </source>
</evidence>
<dbReference type="Gene3D" id="3.60.21.10">
    <property type="match status" value="1"/>
</dbReference>
<dbReference type="InterPro" id="IPR004843">
    <property type="entry name" value="Calcineurin-like_PHP"/>
</dbReference>
<evidence type="ECO:0000256" key="1">
    <source>
        <dbReference type="ARBA" id="ARBA00022723"/>
    </source>
</evidence>
<dbReference type="CDD" id="cd07385">
    <property type="entry name" value="MPP_YkuE_C"/>
    <property type="match status" value="1"/>
</dbReference>
<dbReference type="PANTHER" id="PTHR31302">
    <property type="entry name" value="TRANSMEMBRANE PROTEIN WITH METALLOPHOSPHOESTERASE DOMAIN-RELATED"/>
    <property type="match status" value="1"/>
</dbReference>
<organism evidence="5 6">
    <name type="scientific">Geothrix rubra</name>
    <dbReference type="NCBI Taxonomy" id="2927977"/>
    <lineage>
        <taxon>Bacteria</taxon>
        <taxon>Pseudomonadati</taxon>
        <taxon>Acidobacteriota</taxon>
        <taxon>Holophagae</taxon>
        <taxon>Holophagales</taxon>
        <taxon>Holophagaceae</taxon>
        <taxon>Geothrix</taxon>
    </lineage>
</organism>
<evidence type="ECO:0000256" key="3">
    <source>
        <dbReference type="SAM" id="Phobius"/>
    </source>
</evidence>
<dbReference type="InterPro" id="IPR051158">
    <property type="entry name" value="Metallophosphoesterase_sf"/>
</dbReference>